<dbReference type="InterPro" id="IPR011009">
    <property type="entry name" value="Kinase-like_dom_sf"/>
</dbReference>
<dbReference type="InterPro" id="IPR050117">
    <property type="entry name" value="MAPK"/>
</dbReference>
<sequence>MASGFKAGQCIKGKVDTYVLSKQLHKDIWTATSSSLGKVIIKSAPKHRLDNERNVLEHFHARPGIRQLLDETQDPDPPSLVLQHLDDNLLHASNQKRLGKTEIKFVAKRILEALHVKPDNILINYSIDSCSGPYRFREVALGDCGDACFVDPEDDLKLGEHGHVIGAHMFRSPEAMLNLRWGTATDIWSFGTTHRSSRPSPAQPLTLTCPTQLISLIWGSGWHIFKPDPKDAQPDDEAYPNHVLVKQIAFFGPFPLTYSDLLPQEDGRWEFVGDATQYIIDKQKWKPFARAEDKELAEEDRTFICRIMKLDPRDRPTARELLLDPWLGDVE</sequence>
<dbReference type="SUPFAM" id="SSF56112">
    <property type="entry name" value="Protein kinase-like (PK-like)"/>
    <property type="match status" value="1"/>
</dbReference>
<evidence type="ECO:0000256" key="1">
    <source>
        <dbReference type="ARBA" id="ARBA00022527"/>
    </source>
</evidence>
<dbReference type="Gene3D" id="1.10.510.10">
    <property type="entry name" value="Transferase(Phosphotransferase) domain 1"/>
    <property type="match status" value="2"/>
</dbReference>
<accession>A0A8H8RI23</accession>
<dbReference type="Proteomes" id="UP000462212">
    <property type="component" value="Unassembled WGS sequence"/>
</dbReference>
<dbReference type="PROSITE" id="PS50011">
    <property type="entry name" value="PROTEIN_KINASE_DOM"/>
    <property type="match status" value="1"/>
</dbReference>
<gene>
    <name evidence="5" type="ORF">LSUB1_G005774</name>
</gene>
<dbReference type="Pfam" id="PF00069">
    <property type="entry name" value="Pkinase"/>
    <property type="match status" value="1"/>
</dbReference>
<dbReference type="InterPro" id="IPR000719">
    <property type="entry name" value="Prot_kinase_dom"/>
</dbReference>
<dbReference type="PANTHER" id="PTHR24055">
    <property type="entry name" value="MITOGEN-ACTIVATED PROTEIN KINASE"/>
    <property type="match status" value="1"/>
</dbReference>
<dbReference type="OrthoDB" id="5979581at2759"/>
<dbReference type="Gene3D" id="3.30.200.20">
    <property type="entry name" value="Phosphorylase Kinase, domain 1"/>
    <property type="match status" value="1"/>
</dbReference>
<dbReference type="EMBL" id="QGMJ01000608">
    <property type="protein sequence ID" value="TVY34706.1"/>
    <property type="molecule type" value="Genomic_DNA"/>
</dbReference>
<comment type="caution">
    <text evidence="5">The sequence shown here is derived from an EMBL/GenBank/DDBJ whole genome shotgun (WGS) entry which is preliminary data.</text>
</comment>
<evidence type="ECO:0000256" key="2">
    <source>
        <dbReference type="ARBA" id="ARBA00022741"/>
    </source>
</evidence>
<reference evidence="5 6" key="1">
    <citation type="submission" date="2018-05" db="EMBL/GenBank/DDBJ databases">
        <title>Genome sequencing and assembly of the regulated plant pathogen Lachnellula willkommii and related sister species for the development of diagnostic species identification markers.</title>
        <authorList>
            <person name="Giroux E."/>
            <person name="Bilodeau G."/>
        </authorList>
    </citation>
    <scope>NUCLEOTIDE SEQUENCE [LARGE SCALE GENOMIC DNA]</scope>
    <source>
        <strain evidence="5 6">CBS 197.66</strain>
    </source>
</reference>
<evidence type="ECO:0000313" key="6">
    <source>
        <dbReference type="Proteomes" id="UP000462212"/>
    </source>
</evidence>
<keyword evidence="1" id="KW-0418">Kinase</keyword>
<evidence type="ECO:0000256" key="3">
    <source>
        <dbReference type="ARBA" id="ARBA00022840"/>
    </source>
</evidence>
<dbReference type="AlphaFoldDB" id="A0A8H8RI23"/>
<keyword evidence="1" id="KW-0808">Transferase</keyword>
<organism evidence="5 6">
    <name type="scientific">Lachnellula subtilissima</name>
    <dbReference type="NCBI Taxonomy" id="602034"/>
    <lineage>
        <taxon>Eukaryota</taxon>
        <taxon>Fungi</taxon>
        <taxon>Dikarya</taxon>
        <taxon>Ascomycota</taxon>
        <taxon>Pezizomycotina</taxon>
        <taxon>Leotiomycetes</taxon>
        <taxon>Helotiales</taxon>
        <taxon>Lachnaceae</taxon>
        <taxon>Lachnellula</taxon>
    </lineage>
</organism>
<keyword evidence="1" id="KW-0723">Serine/threonine-protein kinase</keyword>
<keyword evidence="2" id="KW-0547">Nucleotide-binding</keyword>
<evidence type="ECO:0000259" key="4">
    <source>
        <dbReference type="PROSITE" id="PS50011"/>
    </source>
</evidence>
<keyword evidence="3" id="KW-0067">ATP-binding</keyword>
<dbReference type="GO" id="GO:0004674">
    <property type="term" value="F:protein serine/threonine kinase activity"/>
    <property type="evidence" value="ECO:0007669"/>
    <property type="project" value="UniProtKB-KW"/>
</dbReference>
<evidence type="ECO:0000313" key="5">
    <source>
        <dbReference type="EMBL" id="TVY34706.1"/>
    </source>
</evidence>
<protein>
    <recommendedName>
        <fullName evidence="4">Protein kinase domain-containing protein</fullName>
    </recommendedName>
</protein>
<feature type="domain" description="Protein kinase" evidence="4">
    <location>
        <begin position="1"/>
        <end position="327"/>
    </location>
</feature>
<proteinExistence type="predicted"/>
<dbReference type="GO" id="GO:0005524">
    <property type="term" value="F:ATP binding"/>
    <property type="evidence" value="ECO:0007669"/>
    <property type="project" value="UniProtKB-KW"/>
</dbReference>
<dbReference type="SMART" id="SM00220">
    <property type="entry name" value="S_TKc"/>
    <property type="match status" value="1"/>
</dbReference>
<name>A0A8H8RI23_9HELO</name>
<keyword evidence="6" id="KW-1185">Reference proteome</keyword>